<accession>A0AAW9RN76</accession>
<organism evidence="4 5">
    <name type="scientific">Microbaculum marinum</name>
    <dbReference type="NCBI Taxonomy" id="1764581"/>
    <lineage>
        <taxon>Bacteria</taxon>
        <taxon>Pseudomonadati</taxon>
        <taxon>Pseudomonadota</taxon>
        <taxon>Alphaproteobacteria</taxon>
        <taxon>Hyphomicrobiales</taxon>
        <taxon>Tepidamorphaceae</taxon>
        <taxon>Microbaculum</taxon>
    </lineage>
</organism>
<sequence>MNRTTIGLILGDPAGVGPEICAKLIAARTDREDLQIVAFGSRRSLENGMKIAGYGENRVPGVAAVADMSADARVALLATFEGPEIRPGAASAEGGAATLEAMEAAAAAANRGEIDAIVYAPLNKQAMWLAGHTAIDELHFFADRLGVDTFTCELNKQGRVWTSRVTSHIPLAEVARTISIETVGRATRLGAETFAAAQGRPPRIAVAGLNPHLGEGGAMGREEIDILGPAIDELRAEGYDIAGLYPADTVFLRVEAEGIDLVITMFHDQGQIALKALGFGATSTILGGLPLPVVTASQGTAYDIVGQNRADPSGMIGAFDLACQLATAKQLDA</sequence>
<proteinExistence type="predicted"/>
<dbReference type="PANTHER" id="PTHR30004">
    <property type="entry name" value="4-HYDROXYTHREONINE-4-PHOSPHATE DEHYDROGENASE"/>
    <property type="match status" value="1"/>
</dbReference>
<dbReference type="GO" id="GO:0051287">
    <property type="term" value="F:NAD binding"/>
    <property type="evidence" value="ECO:0007669"/>
    <property type="project" value="InterPro"/>
</dbReference>
<dbReference type="GO" id="GO:0046872">
    <property type="term" value="F:metal ion binding"/>
    <property type="evidence" value="ECO:0007669"/>
    <property type="project" value="UniProtKB-KW"/>
</dbReference>
<dbReference type="GO" id="GO:0050570">
    <property type="term" value="F:4-hydroxythreonine-4-phosphate dehydrogenase activity"/>
    <property type="evidence" value="ECO:0007669"/>
    <property type="project" value="UniProtKB-EC"/>
</dbReference>
<dbReference type="PANTHER" id="PTHR30004:SF3">
    <property type="entry name" value="4-HYDROXYTHREONINE-4-PHOSPHATE DEHYDROGENASE 2-RELATED"/>
    <property type="match status" value="1"/>
</dbReference>
<dbReference type="InterPro" id="IPR005255">
    <property type="entry name" value="PdxA_fam"/>
</dbReference>
<evidence type="ECO:0000256" key="3">
    <source>
        <dbReference type="ARBA" id="ARBA00023027"/>
    </source>
</evidence>
<dbReference type="Proteomes" id="UP001378188">
    <property type="component" value="Unassembled WGS sequence"/>
</dbReference>
<comment type="caution">
    <text evidence="4">The sequence shown here is derived from an EMBL/GenBank/DDBJ whole genome shotgun (WGS) entry which is preliminary data.</text>
</comment>
<dbReference type="SUPFAM" id="SSF53659">
    <property type="entry name" value="Isocitrate/Isopropylmalate dehydrogenase-like"/>
    <property type="match status" value="1"/>
</dbReference>
<keyword evidence="2 4" id="KW-0560">Oxidoreductase</keyword>
<dbReference type="Gene3D" id="3.40.718.10">
    <property type="entry name" value="Isopropylmalate Dehydrogenase"/>
    <property type="match status" value="1"/>
</dbReference>
<evidence type="ECO:0000313" key="5">
    <source>
        <dbReference type="Proteomes" id="UP001378188"/>
    </source>
</evidence>
<keyword evidence="5" id="KW-1185">Reference proteome</keyword>
<keyword evidence="1" id="KW-0479">Metal-binding</keyword>
<evidence type="ECO:0000256" key="1">
    <source>
        <dbReference type="ARBA" id="ARBA00022723"/>
    </source>
</evidence>
<name>A0AAW9RN76_9HYPH</name>
<keyword evidence="3" id="KW-0520">NAD</keyword>
<dbReference type="EC" id="1.1.1.262" evidence="4"/>
<protein>
    <submittedName>
        <fullName evidence="4">4-hydroxythreonine-4-phosphate dehydrogenase PdxA</fullName>
        <ecNumber evidence="4">1.1.1.262</ecNumber>
    </submittedName>
</protein>
<reference evidence="4 5" key="1">
    <citation type="submission" date="2024-02" db="EMBL/GenBank/DDBJ databases">
        <title>Genome analysis and characterization of Microbaculum marinisediminis sp. nov., isolated from marine sediment.</title>
        <authorList>
            <person name="Du Z.-J."/>
            <person name="Ye Y.-Q."/>
            <person name="Zhang Z.-R."/>
            <person name="Yuan S.-M."/>
            <person name="Zhang X.-Y."/>
        </authorList>
    </citation>
    <scope>NUCLEOTIDE SEQUENCE [LARGE SCALE GENOMIC DNA]</scope>
    <source>
        <strain evidence="4 5">SDUM1044001</strain>
    </source>
</reference>
<dbReference type="Pfam" id="PF04166">
    <property type="entry name" value="PdxA"/>
    <property type="match status" value="1"/>
</dbReference>
<dbReference type="RefSeq" id="WP_340328153.1">
    <property type="nucleotide sequence ID" value="NZ_JAZHOF010000001.1"/>
</dbReference>
<dbReference type="AlphaFoldDB" id="A0AAW9RN76"/>
<gene>
    <name evidence="4" type="ORF">V3328_03015</name>
</gene>
<evidence type="ECO:0000313" key="4">
    <source>
        <dbReference type="EMBL" id="MEJ8570424.1"/>
    </source>
</evidence>
<dbReference type="EMBL" id="JAZHOF010000001">
    <property type="protein sequence ID" value="MEJ8570424.1"/>
    <property type="molecule type" value="Genomic_DNA"/>
</dbReference>
<evidence type="ECO:0000256" key="2">
    <source>
        <dbReference type="ARBA" id="ARBA00023002"/>
    </source>
</evidence>